<sequence>MHKDSTAEKGIAIMDHRDVEQICLSWHLIKESDSNYKENMAVVLDKRISAVLSRVMRDICPDIPAHTRAIVMQLDMMVHCSLPGGKPRVPKHSSGNLSNGWRTAC</sequence>
<reference evidence="1" key="2">
    <citation type="submission" date="2021-04" db="EMBL/GenBank/DDBJ databases">
        <authorList>
            <person name="Podell S."/>
        </authorList>
    </citation>
    <scope>NUCLEOTIDE SEQUENCE</scope>
    <source>
        <strain evidence="1">Hildebrandi</strain>
    </source>
</reference>
<comment type="caution">
    <text evidence="1">The sequence shown here is derived from an EMBL/GenBank/DDBJ whole genome shotgun (WGS) entry which is preliminary data.</text>
</comment>
<name>A0A9K3PQ34_9STRA</name>
<protein>
    <submittedName>
        <fullName evidence="1">Uncharacterized protein</fullName>
    </submittedName>
</protein>
<dbReference type="Proteomes" id="UP000693970">
    <property type="component" value="Unassembled WGS sequence"/>
</dbReference>
<keyword evidence="2" id="KW-1185">Reference proteome</keyword>
<evidence type="ECO:0000313" key="2">
    <source>
        <dbReference type="Proteomes" id="UP000693970"/>
    </source>
</evidence>
<gene>
    <name evidence="1" type="ORF">IV203_004402</name>
</gene>
<dbReference type="AlphaFoldDB" id="A0A9K3PQ34"/>
<reference evidence="1" key="1">
    <citation type="journal article" date="2021" name="Sci. Rep.">
        <title>Diploid genomic architecture of Nitzschia inconspicua, an elite biomass production diatom.</title>
        <authorList>
            <person name="Oliver A."/>
            <person name="Podell S."/>
            <person name="Pinowska A."/>
            <person name="Traller J.C."/>
            <person name="Smith S.R."/>
            <person name="McClure R."/>
            <person name="Beliaev A."/>
            <person name="Bohutskyi P."/>
            <person name="Hill E.A."/>
            <person name="Rabines A."/>
            <person name="Zheng H."/>
            <person name="Allen L.Z."/>
            <person name="Kuo A."/>
            <person name="Grigoriev I.V."/>
            <person name="Allen A.E."/>
            <person name="Hazlebeck D."/>
            <person name="Allen E.E."/>
        </authorList>
    </citation>
    <scope>NUCLEOTIDE SEQUENCE</scope>
    <source>
        <strain evidence="1">Hildebrandi</strain>
    </source>
</reference>
<evidence type="ECO:0000313" key="1">
    <source>
        <dbReference type="EMBL" id="KAG7355046.1"/>
    </source>
</evidence>
<proteinExistence type="predicted"/>
<organism evidence="1 2">
    <name type="scientific">Nitzschia inconspicua</name>
    <dbReference type="NCBI Taxonomy" id="303405"/>
    <lineage>
        <taxon>Eukaryota</taxon>
        <taxon>Sar</taxon>
        <taxon>Stramenopiles</taxon>
        <taxon>Ochrophyta</taxon>
        <taxon>Bacillariophyta</taxon>
        <taxon>Bacillariophyceae</taxon>
        <taxon>Bacillariophycidae</taxon>
        <taxon>Bacillariales</taxon>
        <taxon>Bacillariaceae</taxon>
        <taxon>Nitzschia</taxon>
    </lineage>
</organism>
<accession>A0A9K3PQ34</accession>
<dbReference type="EMBL" id="JAGRRH010000016">
    <property type="protein sequence ID" value="KAG7355046.1"/>
    <property type="molecule type" value="Genomic_DNA"/>
</dbReference>